<feature type="compositionally biased region" description="Basic and acidic residues" evidence="10">
    <location>
        <begin position="762"/>
        <end position="773"/>
    </location>
</feature>
<feature type="compositionally biased region" description="Low complexity" evidence="10">
    <location>
        <begin position="125"/>
        <end position="146"/>
    </location>
</feature>
<reference evidence="11" key="2">
    <citation type="submission" date="2025-08" db="UniProtKB">
        <authorList>
            <consortium name="Ensembl"/>
        </authorList>
    </citation>
    <scope>IDENTIFICATION</scope>
</reference>
<comment type="function">
    <text evidence="9">Microtubule-binding protein that negatively regulates centriole duplication. Binds to and stabilizes microtubules.</text>
</comment>
<dbReference type="GO" id="GO:0005874">
    <property type="term" value="C:microtubule"/>
    <property type="evidence" value="ECO:0007669"/>
    <property type="project" value="UniProtKB-KW"/>
</dbReference>
<evidence type="ECO:0000256" key="4">
    <source>
        <dbReference type="ARBA" id="ARBA00013508"/>
    </source>
</evidence>
<keyword evidence="5" id="KW-0963">Cytoplasm</keyword>
<name>A0A8C3MKK7_GEOPR</name>
<feature type="region of interest" description="Disordered" evidence="10">
    <location>
        <begin position="597"/>
        <end position="891"/>
    </location>
</feature>
<feature type="compositionally biased region" description="Basic and acidic residues" evidence="10">
    <location>
        <begin position="648"/>
        <end position="662"/>
    </location>
</feature>
<evidence type="ECO:0000256" key="3">
    <source>
        <dbReference type="ARBA" id="ARBA00010494"/>
    </source>
</evidence>
<dbReference type="AlphaFoldDB" id="A0A8C3MKK7"/>
<feature type="compositionally biased region" description="Low complexity" evidence="10">
    <location>
        <begin position="876"/>
        <end position="891"/>
    </location>
</feature>
<dbReference type="GO" id="GO:0005814">
    <property type="term" value="C:centriole"/>
    <property type="evidence" value="ECO:0007669"/>
    <property type="project" value="UniProtKB-SubCell"/>
</dbReference>
<reference evidence="11" key="1">
    <citation type="submission" date="2020-02" db="EMBL/GenBank/DDBJ databases">
        <authorList>
            <person name="Enbody D E."/>
            <person name="Pettersson E M."/>
        </authorList>
    </citation>
    <scope>NUCLEOTIDE SEQUENCE [LARGE SCALE GENOMIC DNA]</scope>
</reference>
<feature type="compositionally biased region" description="Basic and acidic residues" evidence="10">
    <location>
        <begin position="280"/>
        <end position="299"/>
    </location>
</feature>
<accession>A0A8U8CCB0</accession>
<feature type="region of interest" description="Disordered" evidence="10">
    <location>
        <begin position="125"/>
        <end position="198"/>
    </location>
</feature>
<feature type="region of interest" description="Disordered" evidence="10">
    <location>
        <begin position="1"/>
        <end position="46"/>
    </location>
</feature>
<feature type="compositionally biased region" description="Basic and acidic residues" evidence="10">
    <location>
        <begin position="29"/>
        <end position="43"/>
    </location>
</feature>
<dbReference type="GO" id="GO:0046600">
    <property type="term" value="P:negative regulation of centriole replication"/>
    <property type="evidence" value="ECO:0007669"/>
    <property type="project" value="InterPro"/>
</dbReference>
<feature type="compositionally biased region" description="Basic and acidic residues" evidence="10">
    <location>
        <begin position="676"/>
        <end position="686"/>
    </location>
</feature>
<reference evidence="11" key="3">
    <citation type="submission" date="2025-09" db="UniProtKB">
        <authorList>
            <consortium name="Ensembl"/>
        </authorList>
    </citation>
    <scope>IDENTIFICATION</scope>
</reference>
<dbReference type="PANTHER" id="PTHR32078">
    <property type="entry name" value="NUCLEAR PROTEIN MDM1"/>
    <property type="match status" value="1"/>
</dbReference>
<dbReference type="Pfam" id="PF15501">
    <property type="entry name" value="MDM1"/>
    <property type="match status" value="1"/>
</dbReference>
<dbReference type="GO" id="GO:0005634">
    <property type="term" value="C:nucleus"/>
    <property type="evidence" value="ECO:0007669"/>
    <property type="project" value="UniProtKB-SubCell"/>
</dbReference>
<keyword evidence="7" id="KW-0206">Cytoskeleton</keyword>
<feature type="compositionally biased region" description="Basic and acidic residues" evidence="10">
    <location>
        <begin position="608"/>
        <end position="624"/>
    </location>
</feature>
<protein>
    <recommendedName>
        <fullName evidence="4">Nuclear protein MDM1</fullName>
    </recommendedName>
</protein>
<dbReference type="Proteomes" id="UP000694382">
    <property type="component" value="Chromosome 1A"/>
</dbReference>
<evidence type="ECO:0000256" key="2">
    <source>
        <dbReference type="ARBA" id="ARBA00004123"/>
    </source>
</evidence>
<keyword evidence="8" id="KW-0539">Nucleus</keyword>
<accession>A0A8C3MKK7</accession>
<evidence type="ECO:0000256" key="9">
    <source>
        <dbReference type="ARBA" id="ARBA00045771"/>
    </source>
</evidence>
<feature type="compositionally biased region" description="Low complexity" evidence="10">
    <location>
        <begin position="740"/>
        <end position="750"/>
    </location>
</feature>
<feature type="compositionally biased region" description="Low complexity" evidence="10">
    <location>
        <begin position="688"/>
        <end position="705"/>
    </location>
</feature>
<dbReference type="InterPro" id="IPR029136">
    <property type="entry name" value="MDM1"/>
</dbReference>
<evidence type="ECO:0000256" key="10">
    <source>
        <dbReference type="SAM" id="MobiDB-lite"/>
    </source>
</evidence>
<feature type="compositionally biased region" description="Basic and acidic residues" evidence="10">
    <location>
        <begin position="863"/>
        <end position="875"/>
    </location>
</feature>
<dbReference type="PANTHER" id="PTHR32078:SF1">
    <property type="entry name" value="NUCLEAR PROTEIN MDM1"/>
    <property type="match status" value="1"/>
</dbReference>
<evidence type="ECO:0000256" key="8">
    <source>
        <dbReference type="ARBA" id="ARBA00023242"/>
    </source>
</evidence>
<proteinExistence type="inferred from homology"/>
<feature type="region of interest" description="Disordered" evidence="10">
    <location>
        <begin position="401"/>
        <end position="486"/>
    </location>
</feature>
<feature type="compositionally biased region" description="Polar residues" evidence="10">
    <location>
        <begin position="751"/>
        <end position="760"/>
    </location>
</feature>
<comment type="similarity">
    <text evidence="3">Belongs to the MDM1 family.</text>
</comment>
<comment type="subcellular location">
    <subcellularLocation>
        <location evidence="1">Cytoplasm</location>
        <location evidence="1">Cytoskeleton</location>
        <location evidence="1">Microtubule organizing center</location>
        <location evidence="1">Centrosome</location>
        <location evidence="1">Centriole</location>
    </subcellularLocation>
    <subcellularLocation>
        <location evidence="2">Nucleus</location>
    </subcellularLocation>
</comment>
<evidence type="ECO:0000256" key="5">
    <source>
        <dbReference type="ARBA" id="ARBA00022490"/>
    </source>
</evidence>
<evidence type="ECO:0000256" key="1">
    <source>
        <dbReference type="ARBA" id="ARBA00004114"/>
    </source>
</evidence>
<evidence type="ECO:0000256" key="7">
    <source>
        <dbReference type="ARBA" id="ARBA00023212"/>
    </source>
</evidence>
<keyword evidence="6" id="KW-0493">Microtubule</keyword>
<organism evidence="11 12">
    <name type="scientific">Geospiza parvula</name>
    <name type="common">Small tree-finch</name>
    <name type="synonym">Camarhynchus parvulus</name>
    <dbReference type="NCBI Taxonomy" id="87175"/>
    <lineage>
        <taxon>Eukaryota</taxon>
        <taxon>Metazoa</taxon>
        <taxon>Chordata</taxon>
        <taxon>Craniata</taxon>
        <taxon>Vertebrata</taxon>
        <taxon>Euteleostomi</taxon>
        <taxon>Archelosauria</taxon>
        <taxon>Archosauria</taxon>
        <taxon>Dinosauria</taxon>
        <taxon>Saurischia</taxon>
        <taxon>Theropoda</taxon>
        <taxon>Coelurosauria</taxon>
        <taxon>Aves</taxon>
        <taxon>Neognathae</taxon>
        <taxon>Neoaves</taxon>
        <taxon>Telluraves</taxon>
        <taxon>Australaves</taxon>
        <taxon>Passeriformes</taxon>
        <taxon>Thraupidae</taxon>
        <taxon>Camarhynchus</taxon>
    </lineage>
</organism>
<evidence type="ECO:0000313" key="11">
    <source>
        <dbReference type="Ensembl" id="ENSCPVP00000007690.2"/>
    </source>
</evidence>
<keyword evidence="12" id="KW-1185">Reference proteome</keyword>
<evidence type="ECO:0000256" key="6">
    <source>
        <dbReference type="ARBA" id="ARBA00022701"/>
    </source>
</evidence>
<sequence>MEISRGKAVRKATPEGKSEQEGGLGSPDRVARSGEVAKADRQLTRHRRGSRRVRNLFFFPFSKRCFYSTVKLHAWTRDFFVTRRPRSRRPCDALTPGASRLCFLRHTARPHRTVTGTSLLTWTTRRQQRPAASLRAAPAANTAPGPGRWGSGAAGPFPPALGGRRAGARRAEGRRTGPGRASSGARPRQCGGRGSTMPVRFRGLSEYKRNFKWRSPEFCSPSQQQKSLWAGLRSDQFGITREPKFISKRRVPYHNPQISKSLEWPADCDLNDQLETEAAELHTDRNNDNGKQEKLETPEGPRLPPKVQSHVVDSGGEIALALAENNMKKSPSEAPPNQNEAFSSPKKESEKMGNGFHRALQRKADVNIPRNSEYQSQFVWKSPHVKSPILAAEQLVCNTKKSIPPVKPPAITSEAAYERNSKGSPAVKSPQERDGSEEKEFLSKREEPFQKPAEDATKQGKSEQKHPKQNNKQHISPKPLTLHTSRGKMNTEYRSKFLSPAQYFYKDGVWSRIKSKAHNQASQNTLNSMWYMEVRELRERAKAYRQRVEGTHFSRYHFNQILSDNNSLWDVSSTSSSEEGISNNIRALDLAGVSEKEAAASPEVLEQPDSREQAHQDSTKKDMSDALTVPIKRRLVWDEPEGTEEREDQQSTEEKEEEKSDEQATVMAQQLEENNNDTKEDKKTEGENALVLNSSAAVSDSSVSSRKGSKHPTLRLRALAGAPRTHHNHTTPAVGDTVLASASKFKSSSSPQRRQNSAMNPTKKESFQPDVKMEATSLFNSAPAGLGTVDPLPLRQDQWPPNSVADEQVPLASAHQEQSKSAKSRSVPCWSPSHRIQGTLKDPEFQHNGNLGNPKVRTFQLPLRERNRNDEDDRLSQISARSAASSSLASQILERAQKRKDFWGKA</sequence>
<dbReference type="Ensembl" id="ENSCPVT00000007981.2">
    <property type="protein sequence ID" value="ENSCPVP00000007690.2"/>
    <property type="gene ID" value="ENSCPVG00000005620.2"/>
</dbReference>
<evidence type="ECO:0000313" key="12">
    <source>
        <dbReference type="Proteomes" id="UP000694382"/>
    </source>
</evidence>
<feature type="compositionally biased region" description="Basic and acidic residues" evidence="10">
    <location>
        <begin position="430"/>
        <end position="466"/>
    </location>
</feature>
<feature type="compositionally biased region" description="Acidic residues" evidence="10">
    <location>
        <begin position="638"/>
        <end position="647"/>
    </location>
</feature>
<feature type="region of interest" description="Disordered" evidence="10">
    <location>
        <begin position="327"/>
        <end position="369"/>
    </location>
</feature>
<dbReference type="GO" id="GO:0060041">
    <property type="term" value="P:retina development in camera-type eye"/>
    <property type="evidence" value="ECO:0007669"/>
    <property type="project" value="TreeGrafter"/>
</dbReference>
<feature type="region of interest" description="Disordered" evidence="10">
    <location>
        <begin position="280"/>
        <end position="308"/>
    </location>
</feature>
<dbReference type="GO" id="GO:0008017">
    <property type="term" value="F:microtubule binding"/>
    <property type="evidence" value="ECO:0007669"/>
    <property type="project" value="InterPro"/>
</dbReference>